<feature type="region of interest" description="Disordered" evidence="5">
    <location>
        <begin position="1"/>
        <end position="50"/>
    </location>
</feature>
<dbReference type="Gene3D" id="4.10.1000.10">
    <property type="entry name" value="Zinc finger, CCCH-type"/>
    <property type="match status" value="1"/>
</dbReference>
<feature type="domain" description="C3H1-type" evidence="6">
    <location>
        <begin position="45"/>
        <end position="73"/>
    </location>
</feature>
<dbReference type="AlphaFoldDB" id="A0AAD5X222"/>
<dbReference type="Proteomes" id="UP001212841">
    <property type="component" value="Unassembled WGS sequence"/>
</dbReference>
<evidence type="ECO:0000256" key="4">
    <source>
        <dbReference type="PROSITE-ProRule" id="PRU00723"/>
    </source>
</evidence>
<dbReference type="SUPFAM" id="SSF90229">
    <property type="entry name" value="CCCH zinc finger"/>
    <property type="match status" value="1"/>
</dbReference>
<evidence type="ECO:0000259" key="6">
    <source>
        <dbReference type="PROSITE" id="PS50103"/>
    </source>
</evidence>
<evidence type="ECO:0000313" key="7">
    <source>
        <dbReference type="EMBL" id="KAJ3045168.1"/>
    </source>
</evidence>
<evidence type="ECO:0000256" key="1">
    <source>
        <dbReference type="ARBA" id="ARBA00022723"/>
    </source>
</evidence>
<dbReference type="EMBL" id="JADGJD010001245">
    <property type="protein sequence ID" value="KAJ3045168.1"/>
    <property type="molecule type" value="Genomic_DNA"/>
</dbReference>
<feature type="compositionally biased region" description="Polar residues" evidence="5">
    <location>
        <begin position="201"/>
        <end position="214"/>
    </location>
</feature>
<keyword evidence="8" id="KW-1185">Reference proteome</keyword>
<dbReference type="GO" id="GO:0008270">
    <property type="term" value="F:zinc ion binding"/>
    <property type="evidence" value="ECO:0007669"/>
    <property type="project" value="UniProtKB-KW"/>
</dbReference>
<dbReference type="InterPro" id="IPR016135">
    <property type="entry name" value="UBQ-conjugating_enzyme/RWD"/>
</dbReference>
<feature type="zinc finger region" description="C3H1-type" evidence="4">
    <location>
        <begin position="45"/>
        <end position="73"/>
    </location>
</feature>
<comment type="caution">
    <text evidence="7">The sequence shown here is derived from an EMBL/GenBank/DDBJ whole genome shotgun (WGS) entry which is preliminary data.</text>
</comment>
<dbReference type="InterPro" id="IPR000571">
    <property type="entry name" value="Znf_CCCH"/>
</dbReference>
<keyword evidence="3 4" id="KW-0862">Zinc</keyword>
<proteinExistence type="predicted"/>
<dbReference type="SUPFAM" id="SSF54495">
    <property type="entry name" value="UBC-like"/>
    <property type="match status" value="1"/>
</dbReference>
<feature type="region of interest" description="Disordered" evidence="5">
    <location>
        <begin position="90"/>
        <end position="250"/>
    </location>
</feature>
<evidence type="ECO:0000313" key="8">
    <source>
        <dbReference type="Proteomes" id="UP001212841"/>
    </source>
</evidence>
<feature type="compositionally biased region" description="Low complexity" evidence="5">
    <location>
        <begin position="1"/>
        <end position="17"/>
    </location>
</feature>
<gene>
    <name evidence="7" type="ORF">HK097_001263</name>
</gene>
<dbReference type="Pfam" id="PF00642">
    <property type="entry name" value="zf-CCCH"/>
    <property type="match status" value="1"/>
</dbReference>
<dbReference type="PROSITE" id="PS50103">
    <property type="entry name" value="ZF_C3H1"/>
    <property type="match status" value="1"/>
</dbReference>
<evidence type="ECO:0000256" key="2">
    <source>
        <dbReference type="ARBA" id="ARBA00022771"/>
    </source>
</evidence>
<dbReference type="InterPro" id="IPR036855">
    <property type="entry name" value="Znf_CCCH_sf"/>
</dbReference>
<accession>A0AAD5X222</accession>
<keyword evidence="2 4" id="KW-0863">Zinc-finger</keyword>
<reference evidence="7" key="1">
    <citation type="submission" date="2020-05" db="EMBL/GenBank/DDBJ databases">
        <title>Phylogenomic resolution of chytrid fungi.</title>
        <authorList>
            <person name="Stajich J.E."/>
            <person name="Amses K."/>
            <person name="Simmons R."/>
            <person name="Seto K."/>
            <person name="Myers J."/>
            <person name="Bonds A."/>
            <person name="Quandt C.A."/>
            <person name="Barry K."/>
            <person name="Liu P."/>
            <person name="Grigoriev I."/>
            <person name="Longcore J.E."/>
            <person name="James T.Y."/>
        </authorList>
    </citation>
    <scope>NUCLEOTIDE SEQUENCE</scope>
    <source>
        <strain evidence="7">JEL0318</strain>
    </source>
</reference>
<evidence type="ECO:0000256" key="5">
    <source>
        <dbReference type="SAM" id="MobiDB-lite"/>
    </source>
</evidence>
<keyword evidence="1 4" id="KW-0479">Metal-binding</keyword>
<evidence type="ECO:0000256" key="3">
    <source>
        <dbReference type="ARBA" id="ARBA00022833"/>
    </source>
</evidence>
<feature type="compositionally biased region" description="Gly residues" evidence="5">
    <location>
        <begin position="388"/>
        <end position="397"/>
    </location>
</feature>
<name>A0AAD5X222_9FUNG</name>
<sequence length="434" mass="47043">MTTDTTSLPTTSVDLSVNLSNPPPTTTTSATKTPISSQSTSTRKPAKPSVCRFFNTKGGCKAGAECRFRHLPPKQGAPVADDAAVENLNKFENHNNGAKDTVDVASTSAPKKDSPRRRSSRAKPGPDEKRALDSNTTREESVTPSGLKVEYHKPAEATTPSGLKIEYNRPAPKDAESKQRIDKRDHKPKAAASREQLKPAETSTSKPPSSNSDTAPVDKDSPSSAKLRPAARPPVARPQPKSLETRLQETSDPLERAHLTRTLELQQLERRFTPTGHRTISTDTKQTTIQIGIVPSDPDFPFDLESLRLHIVVPSTYPITPSQIRVLNKEIPEAIARGVEKAWERKASAVKLPLLNMLNWLDRNLEELLGKVPEPSVSISFVSNAPREGGGGGGEGSGRTVQQPELTGGVVHRKDRDDDKAFYYGIPVGGGGDE</sequence>
<feature type="compositionally biased region" description="Low complexity" evidence="5">
    <location>
        <begin position="26"/>
        <end position="37"/>
    </location>
</feature>
<feature type="non-terminal residue" evidence="7">
    <location>
        <position position="434"/>
    </location>
</feature>
<dbReference type="SMART" id="SM00356">
    <property type="entry name" value="ZnF_C3H1"/>
    <property type="match status" value="1"/>
</dbReference>
<feature type="compositionally biased region" description="Basic and acidic residues" evidence="5">
    <location>
        <begin position="171"/>
        <end position="185"/>
    </location>
</feature>
<feature type="compositionally biased region" description="Basic and acidic residues" evidence="5">
    <location>
        <begin position="124"/>
        <end position="141"/>
    </location>
</feature>
<feature type="region of interest" description="Disordered" evidence="5">
    <location>
        <begin position="381"/>
        <end position="414"/>
    </location>
</feature>
<protein>
    <recommendedName>
        <fullName evidence="6">C3H1-type domain-containing protein</fullName>
    </recommendedName>
</protein>
<organism evidence="7 8">
    <name type="scientific">Rhizophlyctis rosea</name>
    <dbReference type="NCBI Taxonomy" id="64517"/>
    <lineage>
        <taxon>Eukaryota</taxon>
        <taxon>Fungi</taxon>
        <taxon>Fungi incertae sedis</taxon>
        <taxon>Chytridiomycota</taxon>
        <taxon>Chytridiomycota incertae sedis</taxon>
        <taxon>Chytridiomycetes</taxon>
        <taxon>Rhizophlyctidales</taxon>
        <taxon>Rhizophlyctidaceae</taxon>
        <taxon>Rhizophlyctis</taxon>
    </lineage>
</organism>